<reference evidence="2 3" key="1">
    <citation type="submission" date="2013-11" db="EMBL/GenBank/DDBJ databases">
        <title>The Damaraland mole rat (Fukomys damarensis) genome and evolution of African mole rats.</title>
        <authorList>
            <person name="Gladyshev V.N."/>
            <person name="Fang X."/>
        </authorList>
    </citation>
    <scope>NUCLEOTIDE SEQUENCE [LARGE SCALE GENOMIC DNA]</scope>
    <source>
        <tissue evidence="2">Liver</tissue>
    </source>
</reference>
<evidence type="ECO:0000313" key="2">
    <source>
        <dbReference type="EMBL" id="KFO26108.1"/>
    </source>
</evidence>
<organism evidence="2 3">
    <name type="scientific">Fukomys damarensis</name>
    <name type="common">Damaraland mole rat</name>
    <name type="synonym">Cryptomys damarensis</name>
    <dbReference type="NCBI Taxonomy" id="885580"/>
    <lineage>
        <taxon>Eukaryota</taxon>
        <taxon>Metazoa</taxon>
        <taxon>Chordata</taxon>
        <taxon>Craniata</taxon>
        <taxon>Vertebrata</taxon>
        <taxon>Euteleostomi</taxon>
        <taxon>Mammalia</taxon>
        <taxon>Eutheria</taxon>
        <taxon>Euarchontoglires</taxon>
        <taxon>Glires</taxon>
        <taxon>Rodentia</taxon>
        <taxon>Hystricomorpha</taxon>
        <taxon>Bathyergidae</taxon>
        <taxon>Fukomys</taxon>
    </lineage>
</organism>
<dbReference type="AlphaFoldDB" id="A0A091D6J0"/>
<gene>
    <name evidence="2" type="ORF">H920_12514</name>
</gene>
<protein>
    <submittedName>
        <fullName evidence="2">Uncharacterized protein</fullName>
    </submittedName>
</protein>
<dbReference type="EMBL" id="KN123241">
    <property type="protein sequence ID" value="KFO26108.1"/>
    <property type="molecule type" value="Genomic_DNA"/>
</dbReference>
<name>A0A091D6J0_FUKDA</name>
<evidence type="ECO:0000256" key="1">
    <source>
        <dbReference type="SAM" id="MobiDB-lite"/>
    </source>
</evidence>
<sequence length="181" mass="19872">MAEPKLRSRFPGMSTHAASASAGNNERVHPWELSCPLGAPLGVSEYQIQLYSNCQGLSGPTNEPWAMTMINSIPKAEQPKTLSGVERSEAVRRKVEKGGKAPSQRMRLESTFCADHQLKLYREVNWDPIQNMGYLLAEDEESLFVQPQWNLSLSALGTDIRACANSSTTPANQAVPDSPLT</sequence>
<dbReference type="Proteomes" id="UP000028990">
    <property type="component" value="Unassembled WGS sequence"/>
</dbReference>
<feature type="region of interest" description="Disordered" evidence="1">
    <location>
        <begin position="1"/>
        <end position="25"/>
    </location>
</feature>
<keyword evidence="3" id="KW-1185">Reference proteome</keyword>
<proteinExistence type="predicted"/>
<evidence type="ECO:0000313" key="3">
    <source>
        <dbReference type="Proteomes" id="UP000028990"/>
    </source>
</evidence>
<accession>A0A091D6J0</accession>